<dbReference type="STRING" id="645991.Sgly_2252"/>
<organism evidence="2 3">
    <name type="scientific">Syntrophobotulus glycolicus (strain DSM 8271 / FlGlyR)</name>
    <dbReference type="NCBI Taxonomy" id="645991"/>
    <lineage>
        <taxon>Bacteria</taxon>
        <taxon>Bacillati</taxon>
        <taxon>Bacillota</taxon>
        <taxon>Clostridia</taxon>
        <taxon>Eubacteriales</taxon>
        <taxon>Desulfitobacteriaceae</taxon>
        <taxon>Syntrophobotulus</taxon>
    </lineage>
</organism>
<reference evidence="3" key="2">
    <citation type="submission" date="2011-02" db="EMBL/GenBank/DDBJ databases">
        <title>The complete genome of Syntrophobotulus glycolicus DSM 8271.</title>
        <authorList>
            <person name="Lucas S."/>
            <person name="Copeland A."/>
            <person name="Lapidus A."/>
            <person name="Bruce D."/>
            <person name="Goodwin L."/>
            <person name="Pitluck S."/>
            <person name="Kyrpides N."/>
            <person name="Mavromatis K."/>
            <person name="Pagani I."/>
            <person name="Ivanova N."/>
            <person name="Mikhailova N."/>
            <person name="Chertkov O."/>
            <person name="Held B."/>
            <person name="Detter J.C."/>
            <person name="Tapia R."/>
            <person name="Han C."/>
            <person name="Land M."/>
            <person name="Hauser L."/>
            <person name="Markowitz V."/>
            <person name="Cheng J.-F."/>
            <person name="Hugenholtz P."/>
            <person name="Woyke T."/>
            <person name="Wu D."/>
            <person name="Spring S."/>
            <person name="Schroeder M."/>
            <person name="Brambilla E."/>
            <person name="Klenk H.-P."/>
            <person name="Eisen J.A."/>
        </authorList>
    </citation>
    <scope>NUCLEOTIDE SEQUENCE [LARGE SCALE GENOMIC DNA]</scope>
    <source>
        <strain evidence="3">DSM 8271 / FlGlyR</strain>
    </source>
</reference>
<keyword evidence="2" id="KW-0689">Ribosomal protein</keyword>
<keyword evidence="3" id="KW-1185">Reference proteome</keyword>
<proteinExistence type="predicted"/>
<dbReference type="RefSeq" id="WP_013625406.1">
    <property type="nucleotide sequence ID" value="NC_015172.1"/>
</dbReference>
<dbReference type="Gene3D" id="3.30.1330.30">
    <property type="match status" value="1"/>
</dbReference>
<evidence type="ECO:0000259" key="1">
    <source>
        <dbReference type="Pfam" id="PF01248"/>
    </source>
</evidence>
<gene>
    <name evidence="2" type="ordered locus">Sgly_2252</name>
</gene>
<evidence type="ECO:0000313" key="3">
    <source>
        <dbReference type="Proteomes" id="UP000007488"/>
    </source>
</evidence>
<reference evidence="2 3" key="1">
    <citation type="journal article" date="2011" name="Stand. Genomic Sci.">
        <title>Complete genome sequence of Syntrophobotulus glycolicus type strain (FlGlyR).</title>
        <authorList>
            <person name="Han C."/>
            <person name="Mwirichia R."/>
            <person name="Chertkov O."/>
            <person name="Held B."/>
            <person name="Lapidus A."/>
            <person name="Nolan M."/>
            <person name="Lucas S."/>
            <person name="Hammon N."/>
            <person name="Deshpande S."/>
            <person name="Cheng J.F."/>
            <person name="Tapia R."/>
            <person name="Goodwin L."/>
            <person name="Pitluck S."/>
            <person name="Huntemann M."/>
            <person name="Liolios K."/>
            <person name="Ivanova N."/>
            <person name="Pagani I."/>
            <person name="Mavromatis K."/>
            <person name="Ovchinikova G."/>
            <person name="Pati A."/>
            <person name="Chen A."/>
            <person name="Palaniappan K."/>
            <person name="Land M."/>
            <person name="Hauser L."/>
            <person name="Brambilla E.M."/>
            <person name="Rohde M."/>
            <person name="Spring S."/>
            <person name="Sikorski J."/>
            <person name="Goker M."/>
            <person name="Woyke T."/>
            <person name="Bristow J."/>
            <person name="Eisen J.A."/>
            <person name="Markowitz V."/>
            <person name="Hugenholtz P."/>
            <person name="Kyrpides N.C."/>
            <person name="Klenk H.P."/>
            <person name="Detter J.C."/>
        </authorList>
    </citation>
    <scope>NUCLEOTIDE SEQUENCE [LARGE SCALE GENOMIC DNA]</scope>
    <source>
        <strain evidence="3">DSM 8271 / FlGlyR</strain>
    </source>
</reference>
<name>F0SU91_SYNGF</name>
<dbReference type="HOGENOM" id="CLU_157804_1_1_9"/>
<dbReference type="eggNOG" id="COG1358">
    <property type="taxonomic scope" value="Bacteria"/>
</dbReference>
<sequence length="100" mass="10747">MTERFESLLGMAMKAGKIAFGSFQVEGVLKRKKGFLLIVAGDASTTAKYEMWAKDLGIQVLTGGSKVALGRAIGQSPKAVLMIMDKGFAEAIKKTVEQSY</sequence>
<dbReference type="OrthoDB" id="9794863at2"/>
<dbReference type="EMBL" id="CP002547">
    <property type="protein sequence ID" value="ADY56541.1"/>
    <property type="molecule type" value="Genomic_DNA"/>
</dbReference>
<feature type="domain" description="Ribosomal protein eL8/eL30/eS12/Gadd45" evidence="1">
    <location>
        <begin position="5"/>
        <end position="90"/>
    </location>
</feature>
<dbReference type="InterPro" id="IPR004038">
    <property type="entry name" value="Ribosomal_eL8/eL30/eS12/Gad45"/>
</dbReference>
<dbReference type="SUPFAM" id="SSF55315">
    <property type="entry name" value="L30e-like"/>
    <property type="match status" value="1"/>
</dbReference>
<dbReference type="Pfam" id="PF01248">
    <property type="entry name" value="Ribosomal_L7Ae"/>
    <property type="match status" value="1"/>
</dbReference>
<evidence type="ECO:0000313" key="2">
    <source>
        <dbReference type="EMBL" id="ADY56541.1"/>
    </source>
</evidence>
<accession>F0SU91</accession>
<protein>
    <submittedName>
        <fullName evidence="2">LSU ribosomal protein L7AE</fullName>
    </submittedName>
</protein>
<dbReference type="AlphaFoldDB" id="F0SU91"/>
<dbReference type="GO" id="GO:0005840">
    <property type="term" value="C:ribosome"/>
    <property type="evidence" value="ECO:0007669"/>
    <property type="project" value="UniProtKB-KW"/>
</dbReference>
<dbReference type="InterPro" id="IPR029064">
    <property type="entry name" value="Ribosomal_eL30-like_sf"/>
</dbReference>
<keyword evidence="2" id="KW-0687">Ribonucleoprotein</keyword>
<dbReference type="KEGG" id="sgy:Sgly_2252"/>
<dbReference type="Proteomes" id="UP000007488">
    <property type="component" value="Chromosome"/>
</dbReference>